<accession>A0A4R0IHU3</accession>
<dbReference type="Gene3D" id="2.30.110.10">
    <property type="entry name" value="Electron Transport, Fmn-binding Protein, Chain A"/>
    <property type="match status" value="1"/>
</dbReference>
<name>A0A4R0IHU3_9ACTN</name>
<dbReference type="SUPFAM" id="SSF50475">
    <property type="entry name" value="FMN-binding split barrel"/>
    <property type="match status" value="1"/>
</dbReference>
<protein>
    <submittedName>
        <fullName evidence="1">Uncharacterized protein</fullName>
    </submittedName>
</protein>
<dbReference type="InterPro" id="IPR012349">
    <property type="entry name" value="Split_barrel_FMN-bd"/>
</dbReference>
<dbReference type="Proteomes" id="UP000294225">
    <property type="component" value="Unassembled WGS sequence"/>
</dbReference>
<organism evidence="1 2">
    <name type="scientific">Kribbella speibonae</name>
    <dbReference type="NCBI Taxonomy" id="1572660"/>
    <lineage>
        <taxon>Bacteria</taxon>
        <taxon>Bacillati</taxon>
        <taxon>Actinomycetota</taxon>
        <taxon>Actinomycetes</taxon>
        <taxon>Propionibacteriales</taxon>
        <taxon>Kribbellaceae</taxon>
        <taxon>Kribbella</taxon>
    </lineage>
</organism>
<sequence length="184" mass="19702">MMTSTVGATKRVRSKPSRTEVWRQLARTSFAVVSYVTPGGRPRSSGVGYAAGSDRLYVAVAPKSWKALQIPAIGQVAVTVPVRRGGVLSLLFPIPPATISFHGWAVVHPPGVDPPAPALARLVPADLLANCRIVEIVPDGEFRTYGIGTSLMKLLKFRDPVAGAEVTVRRSLGRDVVRPLSGRR</sequence>
<dbReference type="AlphaFoldDB" id="A0A4R0IHU3"/>
<evidence type="ECO:0000313" key="2">
    <source>
        <dbReference type="Proteomes" id="UP000294225"/>
    </source>
</evidence>
<evidence type="ECO:0000313" key="1">
    <source>
        <dbReference type="EMBL" id="TCC30786.1"/>
    </source>
</evidence>
<proteinExistence type="predicted"/>
<reference evidence="1 2" key="1">
    <citation type="submission" date="2019-02" db="EMBL/GenBank/DDBJ databases">
        <title>Kribbella capetownensis sp. nov. and Kribbella speibonae sp. nov., isolated from soil.</title>
        <authorList>
            <person name="Curtis S.M."/>
            <person name="Norton I."/>
            <person name="Everest G.J."/>
            <person name="Meyers P.R."/>
        </authorList>
    </citation>
    <scope>NUCLEOTIDE SEQUENCE [LARGE SCALE GENOMIC DNA]</scope>
    <source>
        <strain evidence="1 2">YM55</strain>
    </source>
</reference>
<dbReference type="EMBL" id="SJKC01000007">
    <property type="protein sequence ID" value="TCC30786.1"/>
    <property type="molecule type" value="Genomic_DNA"/>
</dbReference>
<gene>
    <name evidence="1" type="ORF">E0H92_37360</name>
</gene>
<comment type="caution">
    <text evidence="1">The sequence shown here is derived from an EMBL/GenBank/DDBJ whole genome shotgun (WGS) entry which is preliminary data.</text>
</comment>